<feature type="region of interest" description="Disordered" evidence="1">
    <location>
        <begin position="294"/>
        <end position="379"/>
    </location>
</feature>
<proteinExistence type="predicted"/>
<evidence type="ECO:0000256" key="2">
    <source>
        <dbReference type="SAM" id="SignalP"/>
    </source>
</evidence>
<feature type="compositionally biased region" description="Low complexity" evidence="1">
    <location>
        <begin position="532"/>
        <end position="543"/>
    </location>
</feature>
<gene>
    <name evidence="3" type="ORF">BOKJ2_LOCUS7155</name>
</gene>
<feature type="compositionally biased region" description="Polar residues" evidence="1">
    <location>
        <begin position="648"/>
        <end position="669"/>
    </location>
</feature>
<feature type="compositionally biased region" description="Polar residues" evidence="1">
    <location>
        <begin position="497"/>
        <end position="525"/>
    </location>
</feature>
<accession>A0A811KQJ6</accession>
<protein>
    <submittedName>
        <fullName evidence="3">Uncharacterized protein</fullName>
    </submittedName>
</protein>
<feature type="chain" id="PRO_5035595003" evidence="2">
    <location>
        <begin position="18"/>
        <end position="669"/>
    </location>
</feature>
<evidence type="ECO:0000313" key="4">
    <source>
        <dbReference type="Proteomes" id="UP000614601"/>
    </source>
</evidence>
<evidence type="ECO:0000313" key="3">
    <source>
        <dbReference type="EMBL" id="CAD5217573.1"/>
    </source>
</evidence>
<dbReference type="Proteomes" id="UP000614601">
    <property type="component" value="Unassembled WGS sequence"/>
</dbReference>
<feature type="signal peptide" evidence="2">
    <location>
        <begin position="1"/>
        <end position="17"/>
    </location>
</feature>
<organism evidence="3 4">
    <name type="scientific">Bursaphelenchus okinawaensis</name>
    <dbReference type="NCBI Taxonomy" id="465554"/>
    <lineage>
        <taxon>Eukaryota</taxon>
        <taxon>Metazoa</taxon>
        <taxon>Ecdysozoa</taxon>
        <taxon>Nematoda</taxon>
        <taxon>Chromadorea</taxon>
        <taxon>Rhabditida</taxon>
        <taxon>Tylenchina</taxon>
        <taxon>Tylenchomorpha</taxon>
        <taxon>Aphelenchoidea</taxon>
        <taxon>Aphelenchoididae</taxon>
        <taxon>Bursaphelenchus</taxon>
    </lineage>
</organism>
<name>A0A811KQJ6_9BILA</name>
<feature type="compositionally biased region" description="Polar residues" evidence="1">
    <location>
        <begin position="442"/>
        <end position="463"/>
    </location>
</feature>
<dbReference type="AlphaFoldDB" id="A0A811KQJ6"/>
<dbReference type="Proteomes" id="UP000783686">
    <property type="component" value="Unassembled WGS sequence"/>
</dbReference>
<feature type="compositionally biased region" description="Basic and acidic residues" evidence="1">
    <location>
        <begin position="481"/>
        <end position="496"/>
    </location>
</feature>
<dbReference type="EMBL" id="CAJFCW020000003">
    <property type="protein sequence ID" value="CAG9108050.1"/>
    <property type="molecule type" value="Genomic_DNA"/>
</dbReference>
<feature type="region of interest" description="Disordered" evidence="1">
    <location>
        <begin position="18"/>
        <end position="37"/>
    </location>
</feature>
<dbReference type="OrthoDB" id="10560700at2759"/>
<sequence>MNLLLCGLTLLFMECSGDSDTNSTTTTTSTTTEAASEVDRNRTFYEDISEYSSGLTDEFRNLLMASPVEQPKKKEKQSKKKNNQDLKAKSDDENLKEITQQHIEQLLKFYSKVSEKLLAKNDTKAKGHYHKMGSKHEDKDEDENHKEYLNYVENWAAQHGEKPPEGSFNTMNTNSVPGYGNLNYLNANNFGPPTNFGAGCGSPCSQYSNTNSANGASGAVFGNGANGAGFSNGANFGNSGTNGAFGTPFNGNYAMALRNRMFGYSGPNCCNLCQCGSAYDPSCAQGCGYNYGTTTNTEADNDDDNDSYYGGNGGYGSSKGHDKPVPDQHSHLLNSYTNNPPSTINNSPSTNNNYYQVSDGNHGDHDGQSQSPEESKSRFEFAKHHFSSYPQYYGTWNAYSRPCGGCYNVFEPVNDDSEGTVTTEEPVNSKESIFHLVKPNFGTNKSGLGTNKNGFSTNKNGFGTNKGPRMTSKSRKHSKFDKKPEKTADNTVKKSSELTSTVTNKPENGTKFSTVPSASIKTTTTSEKLSEISKNSKISSKSETPQNGPQKTVADVPKAPVPNQNFAVPSRTPLFDESQSGSPNQSTVSEKSTKIVKSPSSKEKAKSVPKGQIKLSPVPSQGKNKVPPKISATTITMQLSKRPKSTETKSISGTNDSTNGTIKSTSRKM</sequence>
<comment type="caution">
    <text evidence="3">The sequence shown here is derived from an EMBL/GenBank/DDBJ whole genome shotgun (WGS) entry which is preliminary data.</text>
</comment>
<reference evidence="3" key="1">
    <citation type="submission" date="2020-09" db="EMBL/GenBank/DDBJ databases">
        <authorList>
            <person name="Kikuchi T."/>
        </authorList>
    </citation>
    <scope>NUCLEOTIDE SEQUENCE</scope>
    <source>
        <strain evidence="3">SH1</strain>
    </source>
</reference>
<feature type="compositionally biased region" description="Polar residues" evidence="1">
    <location>
        <begin position="577"/>
        <end position="590"/>
    </location>
</feature>
<dbReference type="EMBL" id="CAJFDH010000003">
    <property type="protein sequence ID" value="CAD5217573.1"/>
    <property type="molecule type" value="Genomic_DNA"/>
</dbReference>
<feature type="compositionally biased region" description="Low complexity" evidence="1">
    <location>
        <begin position="18"/>
        <end position="32"/>
    </location>
</feature>
<keyword evidence="4" id="KW-1185">Reference proteome</keyword>
<feature type="region of interest" description="Disordered" evidence="1">
    <location>
        <begin position="67"/>
        <end position="93"/>
    </location>
</feature>
<keyword evidence="2" id="KW-0732">Signal</keyword>
<feature type="compositionally biased region" description="Low complexity" evidence="1">
    <location>
        <begin position="334"/>
        <end position="355"/>
    </location>
</feature>
<feature type="region of interest" description="Disordered" evidence="1">
    <location>
        <begin position="442"/>
        <end position="669"/>
    </location>
</feature>
<feature type="compositionally biased region" description="Basic and acidic residues" evidence="1">
    <location>
        <begin position="361"/>
        <end position="379"/>
    </location>
</feature>
<feature type="compositionally biased region" description="Basic and acidic residues" evidence="1">
    <location>
        <begin position="319"/>
        <end position="330"/>
    </location>
</feature>
<evidence type="ECO:0000256" key="1">
    <source>
        <dbReference type="SAM" id="MobiDB-lite"/>
    </source>
</evidence>
<feature type="compositionally biased region" description="Basic and acidic residues" evidence="1">
    <location>
        <begin position="82"/>
        <end position="93"/>
    </location>
</feature>